<comment type="similarity">
    <text evidence="1">Belongs to the peptidase S12 family.</text>
</comment>
<feature type="transmembrane region" description="Helical" evidence="3">
    <location>
        <begin position="758"/>
        <end position="780"/>
    </location>
</feature>
<feature type="chain" id="PRO_5007295929" evidence="4">
    <location>
        <begin position="26"/>
        <end position="788"/>
    </location>
</feature>
<feature type="signal peptide" evidence="4">
    <location>
        <begin position="1"/>
        <end position="25"/>
    </location>
</feature>
<feature type="transmembrane region" description="Helical" evidence="3">
    <location>
        <begin position="529"/>
        <end position="553"/>
    </location>
</feature>
<feature type="transmembrane region" description="Helical" evidence="3">
    <location>
        <begin position="717"/>
        <end position="742"/>
    </location>
</feature>
<dbReference type="SUPFAM" id="SSF56601">
    <property type="entry name" value="beta-lactamase/transpeptidase-like"/>
    <property type="match status" value="1"/>
</dbReference>
<name>A0A139A3G1_GONPJ</name>
<feature type="domain" description="Beta-lactamase-related" evidence="5">
    <location>
        <begin position="46"/>
        <end position="375"/>
    </location>
</feature>
<dbReference type="STRING" id="1344416.A0A139A3G1"/>
<feature type="compositionally biased region" description="Basic and acidic residues" evidence="2">
    <location>
        <begin position="623"/>
        <end position="657"/>
    </location>
</feature>
<dbReference type="InterPro" id="IPR050491">
    <property type="entry name" value="AmpC-like"/>
</dbReference>
<keyword evidence="3" id="KW-1133">Transmembrane helix</keyword>
<keyword evidence="7" id="KW-1185">Reference proteome</keyword>
<sequence length="788" mass="87237">MASRLSALYILVSIAALIAHHFASAASTPQSVNAASAEHFFDEFFADTTWGIAGASVAVVDGRGTVLVKGYGIANAETGTRVNPDSTLFQLGHVTKTITAAAVLHALHSRHILRLGEDVDIALQGATRILRGVPRRQEGLQDEVITYSHLLAEAAGIEEKVTGSHSWNPQDALNLTHAIQVFPRRVKVPNSIIMPSDHTYALLGHLVQNAAETPFSTYVRTNLLNPLNMSSTSVAPHEPTDPLNARLADLAFPHTVDASGAFVKARLAWPVVYPATGAWSTARDMASWLRFHVSHGAGVLPRELHDKMATTALKNHAKSRAGATFGFSSFEIAGGVRVLTRFGEVEGSHGLLVVVPERDIGFWVGMNSGSATAKDALLRRFLTTFVDPLADTPAPKPKASASFDASPYVGLYNVLPRSQNSYEEIFRLAEQVTVEDSGKGTLIVRGRVGFVGRVGGAWELIPVEGEPDVFRVVPERWDAETQDLFLRKDPIATAVPVVGEEWELKQIAFDIRGSPGYIFEKTRYWYESWVWFVAPITLFVTPLATILAVVWIYEVIVWIPTIPTYPQKIADWWYGREPSTAADKKNDGDKKKDKDDEGDEDDDEDEAKGGDGQSVRRRKRSRNEKLAEERRANKAKEEEAARAAEERIAAERRRNPPEEPLIDPVDGENLPNYAKHASFAHALVFLPMVYLYLAGGLRYFEFEVGQPINPLRHRLLLLAPTLAQLMNIPFGVSIFMGLAYWIEQKSKTESGLWWRQGFWLVVYAGYAALGFVLMVIESYWHLSFTEGY</sequence>
<dbReference type="Pfam" id="PF00144">
    <property type="entry name" value="Beta-lactamase"/>
    <property type="match status" value="1"/>
</dbReference>
<gene>
    <name evidence="6" type="ORF">M427DRAFT_138351</name>
</gene>
<keyword evidence="3" id="KW-0812">Transmembrane</keyword>
<organism evidence="6 7">
    <name type="scientific">Gonapodya prolifera (strain JEL478)</name>
    <name type="common">Monoblepharis prolifera</name>
    <dbReference type="NCBI Taxonomy" id="1344416"/>
    <lineage>
        <taxon>Eukaryota</taxon>
        <taxon>Fungi</taxon>
        <taxon>Fungi incertae sedis</taxon>
        <taxon>Chytridiomycota</taxon>
        <taxon>Chytridiomycota incertae sedis</taxon>
        <taxon>Monoblepharidomycetes</taxon>
        <taxon>Monoblepharidales</taxon>
        <taxon>Gonapodyaceae</taxon>
        <taxon>Gonapodya</taxon>
    </lineage>
</organism>
<dbReference type="Gene3D" id="3.40.710.10">
    <property type="entry name" value="DD-peptidase/beta-lactamase superfamily"/>
    <property type="match status" value="1"/>
</dbReference>
<dbReference type="Proteomes" id="UP000070544">
    <property type="component" value="Unassembled WGS sequence"/>
</dbReference>
<feature type="region of interest" description="Disordered" evidence="2">
    <location>
        <begin position="579"/>
        <end position="666"/>
    </location>
</feature>
<keyword evidence="4" id="KW-0732">Signal</keyword>
<proteinExistence type="inferred from homology"/>
<feature type="transmembrane region" description="Helical" evidence="3">
    <location>
        <begin position="679"/>
        <end position="697"/>
    </location>
</feature>
<dbReference type="InterPro" id="IPR001466">
    <property type="entry name" value="Beta-lactam-related"/>
</dbReference>
<feature type="compositionally biased region" description="Acidic residues" evidence="2">
    <location>
        <begin position="596"/>
        <end position="606"/>
    </location>
</feature>
<evidence type="ECO:0000256" key="1">
    <source>
        <dbReference type="ARBA" id="ARBA00038215"/>
    </source>
</evidence>
<evidence type="ECO:0000313" key="6">
    <source>
        <dbReference type="EMBL" id="KXS11254.1"/>
    </source>
</evidence>
<dbReference type="PANTHER" id="PTHR46825:SF9">
    <property type="entry name" value="BETA-LACTAMASE-RELATED DOMAIN-CONTAINING PROTEIN"/>
    <property type="match status" value="1"/>
</dbReference>
<dbReference type="PANTHER" id="PTHR46825">
    <property type="entry name" value="D-ALANYL-D-ALANINE-CARBOXYPEPTIDASE/ENDOPEPTIDASE AMPH"/>
    <property type="match status" value="1"/>
</dbReference>
<evidence type="ECO:0000256" key="2">
    <source>
        <dbReference type="SAM" id="MobiDB-lite"/>
    </source>
</evidence>
<evidence type="ECO:0000256" key="4">
    <source>
        <dbReference type="SAM" id="SignalP"/>
    </source>
</evidence>
<protein>
    <submittedName>
        <fullName evidence="6">Beta-lactamase/transpeptidase-like protein</fullName>
    </submittedName>
</protein>
<dbReference type="AlphaFoldDB" id="A0A139A3G1"/>
<dbReference type="InterPro" id="IPR012338">
    <property type="entry name" value="Beta-lactam/transpept-like"/>
</dbReference>
<evidence type="ECO:0000256" key="3">
    <source>
        <dbReference type="SAM" id="Phobius"/>
    </source>
</evidence>
<feature type="compositionally biased region" description="Basic and acidic residues" evidence="2">
    <location>
        <begin position="582"/>
        <end position="595"/>
    </location>
</feature>
<dbReference type="EMBL" id="KQ965804">
    <property type="protein sequence ID" value="KXS11254.1"/>
    <property type="molecule type" value="Genomic_DNA"/>
</dbReference>
<reference evidence="6 7" key="1">
    <citation type="journal article" date="2015" name="Genome Biol. Evol.">
        <title>Phylogenomic analyses indicate that early fungi evolved digesting cell walls of algal ancestors of land plants.</title>
        <authorList>
            <person name="Chang Y."/>
            <person name="Wang S."/>
            <person name="Sekimoto S."/>
            <person name="Aerts A.L."/>
            <person name="Choi C."/>
            <person name="Clum A."/>
            <person name="LaButti K.M."/>
            <person name="Lindquist E.A."/>
            <person name="Yee Ngan C."/>
            <person name="Ohm R.A."/>
            <person name="Salamov A.A."/>
            <person name="Grigoriev I.V."/>
            <person name="Spatafora J.W."/>
            <person name="Berbee M.L."/>
        </authorList>
    </citation>
    <scope>NUCLEOTIDE SEQUENCE [LARGE SCALE GENOMIC DNA]</scope>
    <source>
        <strain evidence="6 7">JEL478</strain>
    </source>
</reference>
<evidence type="ECO:0000313" key="7">
    <source>
        <dbReference type="Proteomes" id="UP000070544"/>
    </source>
</evidence>
<evidence type="ECO:0000259" key="5">
    <source>
        <dbReference type="Pfam" id="PF00144"/>
    </source>
</evidence>
<accession>A0A139A3G1</accession>
<keyword evidence="3" id="KW-0472">Membrane</keyword>
<dbReference type="OrthoDB" id="5946976at2759"/>